<dbReference type="WBParaSite" id="maker-unitig_42460-snap-gene-0.2-mRNA-1">
    <property type="protein sequence ID" value="maker-unitig_42460-snap-gene-0.2-mRNA-1"/>
    <property type="gene ID" value="maker-unitig_42460-snap-gene-0.2"/>
</dbReference>
<dbReference type="AlphaFoldDB" id="A0A1I8FPE4"/>
<reference evidence="2" key="1">
    <citation type="submission" date="2016-11" db="UniProtKB">
        <authorList>
            <consortium name="WormBaseParasite"/>
        </authorList>
    </citation>
    <scope>IDENTIFICATION</scope>
</reference>
<evidence type="ECO:0000313" key="2">
    <source>
        <dbReference type="WBParaSite" id="maker-unitig_42460-snap-gene-0.2-mRNA-1"/>
    </source>
</evidence>
<dbReference type="Proteomes" id="UP000095280">
    <property type="component" value="Unplaced"/>
</dbReference>
<accession>A0A1I8FPE4</accession>
<keyword evidence="1" id="KW-1185">Reference proteome</keyword>
<evidence type="ECO:0000313" key="1">
    <source>
        <dbReference type="Proteomes" id="UP000095280"/>
    </source>
</evidence>
<name>A0A1I8FPE4_9PLAT</name>
<proteinExistence type="predicted"/>
<organism evidence="1 2">
    <name type="scientific">Macrostomum lignano</name>
    <dbReference type="NCBI Taxonomy" id="282301"/>
    <lineage>
        <taxon>Eukaryota</taxon>
        <taxon>Metazoa</taxon>
        <taxon>Spiralia</taxon>
        <taxon>Lophotrochozoa</taxon>
        <taxon>Platyhelminthes</taxon>
        <taxon>Rhabditophora</taxon>
        <taxon>Macrostomorpha</taxon>
        <taxon>Macrostomida</taxon>
        <taxon>Macrostomidae</taxon>
        <taxon>Macrostomum</taxon>
    </lineage>
</organism>
<protein>
    <submittedName>
        <fullName evidence="2">Secreted protein</fullName>
    </submittedName>
</protein>
<sequence length="155" mass="17120">QTETGLRSVLCRCCRSLTTAVRPRVELLQVKKTKKATRCPSKEPAKAAPLVLLLLLSLQLAQAAPSRPRDAPIAMRLPRPTWRCQRLLPSRRAGEFQFQHGPLCHRFNGALLPLRLLLWLLLLGQPAPQLAFRAEPAAGMARAMSLRDSGVAMAT</sequence>